<evidence type="ECO:0000313" key="3">
    <source>
        <dbReference type="Proteomes" id="UP000053593"/>
    </source>
</evidence>
<protein>
    <submittedName>
        <fullName evidence="2">Uncharacterized protein</fullName>
    </submittedName>
</protein>
<feature type="transmembrane region" description="Helical" evidence="1">
    <location>
        <begin position="12"/>
        <end position="32"/>
    </location>
</feature>
<sequence length="81" mass="9476">MSLFQNWRGSCLSFLSLFFHFFCSSLIYITCLGQQSFQLLFQCPLSTHPKEIQSTYKAEFRIKIPLVTVLLRQSHNTHICT</sequence>
<dbReference type="AlphaFoldDB" id="A0A0D0C1D0"/>
<organism evidence="2 3">
    <name type="scientific">Collybiopsis luxurians FD-317 M1</name>
    <dbReference type="NCBI Taxonomy" id="944289"/>
    <lineage>
        <taxon>Eukaryota</taxon>
        <taxon>Fungi</taxon>
        <taxon>Dikarya</taxon>
        <taxon>Basidiomycota</taxon>
        <taxon>Agaricomycotina</taxon>
        <taxon>Agaricomycetes</taxon>
        <taxon>Agaricomycetidae</taxon>
        <taxon>Agaricales</taxon>
        <taxon>Marasmiineae</taxon>
        <taxon>Omphalotaceae</taxon>
        <taxon>Collybiopsis</taxon>
        <taxon>Collybiopsis luxurians</taxon>
    </lineage>
</organism>
<evidence type="ECO:0000313" key="2">
    <source>
        <dbReference type="EMBL" id="KIK61941.1"/>
    </source>
</evidence>
<evidence type="ECO:0000256" key="1">
    <source>
        <dbReference type="SAM" id="Phobius"/>
    </source>
</evidence>
<keyword evidence="1" id="KW-0812">Transmembrane</keyword>
<keyword evidence="1" id="KW-1133">Transmembrane helix</keyword>
<accession>A0A0D0C1D0</accession>
<dbReference type="EMBL" id="KN834769">
    <property type="protein sequence ID" value="KIK61941.1"/>
    <property type="molecule type" value="Genomic_DNA"/>
</dbReference>
<dbReference type="Proteomes" id="UP000053593">
    <property type="component" value="Unassembled WGS sequence"/>
</dbReference>
<keyword evidence="1" id="KW-0472">Membrane</keyword>
<keyword evidence="3" id="KW-1185">Reference proteome</keyword>
<reference evidence="2 3" key="1">
    <citation type="submission" date="2014-04" db="EMBL/GenBank/DDBJ databases">
        <title>Evolutionary Origins and Diversification of the Mycorrhizal Mutualists.</title>
        <authorList>
            <consortium name="DOE Joint Genome Institute"/>
            <consortium name="Mycorrhizal Genomics Consortium"/>
            <person name="Kohler A."/>
            <person name="Kuo A."/>
            <person name="Nagy L.G."/>
            <person name="Floudas D."/>
            <person name="Copeland A."/>
            <person name="Barry K.W."/>
            <person name="Cichocki N."/>
            <person name="Veneault-Fourrey C."/>
            <person name="LaButti K."/>
            <person name="Lindquist E.A."/>
            <person name="Lipzen A."/>
            <person name="Lundell T."/>
            <person name="Morin E."/>
            <person name="Murat C."/>
            <person name="Riley R."/>
            <person name="Ohm R."/>
            <person name="Sun H."/>
            <person name="Tunlid A."/>
            <person name="Henrissat B."/>
            <person name="Grigoriev I.V."/>
            <person name="Hibbett D.S."/>
            <person name="Martin F."/>
        </authorList>
    </citation>
    <scope>NUCLEOTIDE SEQUENCE [LARGE SCALE GENOMIC DNA]</scope>
    <source>
        <strain evidence="2 3">FD-317 M1</strain>
    </source>
</reference>
<name>A0A0D0C1D0_9AGAR</name>
<proteinExistence type="predicted"/>
<gene>
    <name evidence="2" type="ORF">GYMLUDRAFT_560024</name>
</gene>
<dbReference type="HOGENOM" id="CLU_2574119_0_0_1"/>